<evidence type="ECO:0000256" key="1">
    <source>
        <dbReference type="SAM" id="Phobius"/>
    </source>
</evidence>
<reference evidence="2 3" key="1">
    <citation type="journal article" date="2001" name="Science">
        <title>The genome of the natural genetic engineer Agrobacterium tumefaciens C58.</title>
        <authorList>
            <person name="Wood D.W."/>
            <person name="Setubal J.C."/>
            <person name="Kaul R."/>
            <person name="Monks D.E."/>
            <person name="Kitajima J.P."/>
            <person name="Okura V.K."/>
            <person name="Zhou Y."/>
            <person name="Chen L."/>
            <person name="Wood G.E."/>
            <person name="Almeida N.F.Jr."/>
            <person name="Woo L."/>
            <person name="Chen Y."/>
            <person name="Paulsen I.T."/>
            <person name="Eisen J.A."/>
            <person name="Karp P.D."/>
            <person name="Bovee D.Sr."/>
            <person name="Chapman P."/>
            <person name="Clendenning J."/>
            <person name="Deatherage G."/>
            <person name="Gillet W."/>
            <person name="Grant C."/>
            <person name="Kutyavin T."/>
            <person name="Levy R."/>
            <person name="Li M.J."/>
            <person name="McClelland E."/>
            <person name="Palmieri A."/>
            <person name="Raymond C."/>
            <person name="Rouse G."/>
            <person name="Saenphimmachak C."/>
            <person name="Wu Z."/>
            <person name="Romero P."/>
            <person name="Gordon D."/>
            <person name="Zhang S."/>
            <person name="Yoo H."/>
            <person name="Tao Y."/>
            <person name="Biddle P."/>
            <person name="Jung M."/>
            <person name="Krespan W."/>
            <person name="Perry M."/>
            <person name="Gordon-Kamm B."/>
            <person name="Liao L."/>
            <person name="Kim S."/>
            <person name="Hendrick C."/>
            <person name="Zhao Z.Y."/>
            <person name="Dolan M."/>
            <person name="Chumley F."/>
            <person name="Tingey S.V."/>
            <person name="Tomb J.F."/>
            <person name="Gordon M.P."/>
            <person name="Olson M.V."/>
            <person name="Nester E.W."/>
        </authorList>
    </citation>
    <scope>NUCLEOTIDE SEQUENCE [LARGE SCALE GENOMIC DNA]</scope>
    <source>
        <strain evidence="3">C58 / ATCC 33970</strain>
    </source>
</reference>
<dbReference type="Proteomes" id="UP000000813">
    <property type="component" value="Plasmid At"/>
</dbReference>
<evidence type="ECO:0000313" key="2">
    <source>
        <dbReference type="EMBL" id="AAL45993.2"/>
    </source>
</evidence>
<keyword evidence="1" id="KW-1133">Transmembrane helix</keyword>
<dbReference type="AlphaFoldDB" id="Q8UK19"/>
<reference evidence="2 3" key="2">
    <citation type="journal article" date="2001" name="Science">
        <title>Genome sequence of the plant pathogen and biotechnology agent Agrobacterium tumefaciens C58.</title>
        <authorList>
            <person name="Goodner B."/>
            <person name="Hinkle G."/>
            <person name="Gattung S."/>
            <person name="Miller N."/>
            <person name="Blanchard M."/>
            <person name="Qurollo B."/>
            <person name="Goldman B.S."/>
            <person name="Cao Y."/>
            <person name="Askenazi M."/>
            <person name="Halling C."/>
            <person name="Mullin L."/>
            <person name="Houmiel K."/>
            <person name="Gordon J."/>
            <person name="Vaudin M."/>
            <person name="Iartchouk O."/>
            <person name="Epp A."/>
            <person name="Liu F."/>
            <person name="Wollam C."/>
            <person name="Allinger M."/>
            <person name="Doughty D."/>
            <person name="Scott C."/>
            <person name="Lappas C."/>
            <person name="Markelz B."/>
            <person name="Flanagan C."/>
            <person name="Crowell C."/>
            <person name="Gurson J."/>
            <person name="Lomo C."/>
            <person name="Sear C."/>
            <person name="Strub G."/>
            <person name="Cielo C."/>
            <person name="Slater S."/>
        </authorList>
    </citation>
    <scope>NUCLEOTIDE SEQUENCE [LARGE SCALE GENOMIC DNA]</scope>
    <source>
        <strain evidence="3">C58 / ATCC 33970</strain>
    </source>
</reference>
<proteinExistence type="predicted"/>
<keyword evidence="1" id="KW-0812">Transmembrane</keyword>
<sequence>MSRRHTPEENVLVTYFRHSKPRYSWRTRLLGGVVLQLLSTAFLVVLFCLLDAITAKPTTTFGQLVPCLVGGVAGFHFVALRRPVAASHLSLVALSFLAFGTFYWLVSHSLPDLLLAKMISGFGLAMAAAKAFQHCFFEKPVLPHIH</sequence>
<organism evidence="2 3">
    <name type="scientific">Agrobacterium fabrum (strain C58 / ATCC 33970)</name>
    <name type="common">Agrobacterium tumefaciens (strain C58)</name>
    <dbReference type="NCBI Taxonomy" id="176299"/>
    <lineage>
        <taxon>Bacteria</taxon>
        <taxon>Pseudomonadati</taxon>
        <taxon>Pseudomonadota</taxon>
        <taxon>Alphaproteobacteria</taxon>
        <taxon>Hyphomicrobiales</taxon>
        <taxon>Rhizobiaceae</taxon>
        <taxon>Rhizobium/Agrobacterium group</taxon>
        <taxon>Agrobacterium</taxon>
        <taxon>Agrobacterium tumefaciens complex</taxon>
    </lineage>
</organism>
<dbReference type="KEGG" id="atu:Atu5305"/>
<geneLocation type="plasmid" evidence="2 3">
    <name>At</name>
</geneLocation>
<dbReference type="EnsemblBacteria" id="AAL45993">
    <property type="protein sequence ID" value="AAL45993"/>
    <property type="gene ID" value="Atu5305"/>
</dbReference>
<dbReference type="PATRIC" id="fig|176299.10.peg.4979"/>
<dbReference type="HOGENOM" id="CLU_1881357_0_0_5"/>
<keyword evidence="2" id="KW-0614">Plasmid</keyword>
<feature type="transmembrane region" description="Helical" evidence="1">
    <location>
        <begin position="89"/>
        <end position="107"/>
    </location>
</feature>
<dbReference type="PhylomeDB" id="Q8UK19"/>
<protein>
    <submittedName>
        <fullName evidence="2">Uncharacterized protein</fullName>
    </submittedName>
</protein>
<feature type="transmembrane region" description="Helical" evidence="1">
    <location>
        <begin position="29"/>
        <end position="55"/>
    </location>
</feature>
<evidence type="ECO:0000313" key="3">
    <source>
        <dbReference type="Proteomes" id="UP000000813"/>
    </source>
</evidence>
<accession>Q8UK19</accession>
<feature type="transmembrane region" description="Helical" evidence="1">
    <location>
        <begin position="61"/>
        <end position="80"/>
    </location>
</feature>
<keyword evidence="1" id="KW-0472">Membrane</keyword>
<gene>
    <name evidence="2" type="ordered locus">Atu5305</name>
</gene>
<dbReference type="EMBL" id="AE007872">
    <property type="protein sequence ID" value="AAL45993.2"/>
    <property type="molecule type" value="Genomic_DNA"/>
</dbReference>
<name>Q8UK19_AGRFC</name>
<keyword evidence="3" id="KW-1185">Reference proteome</keyword>